<dbReference type="SUPFAM" id="SSF53686">
    <property type="entry name" value="Tryptophan synthase beta subunit-like PLP-dependent enzymes"/>
    <property type="match status" value="1"/>
</dbReference>
<keyword evidence="12" id="KW-1185">Reference proteome</keyword>
<dbReference type="InterPro" id="IPR001841">
    <property type="entry name" value="Znf_RING"/>
</dbReference>
<dbReference type="InterPro" id="IPR001926">
    <property type="entry name" value="TrpB-like_PALP"/>
</dbReference>
<organism evidence="12">
    <name type="scientific">Volvox carteri f. nagariensis</name>
    <dbReference type="NCBI Taxonomy" id="3068"/>
    <lineage>
        <taxon>Eukaryota</taxon>
        <taxon>Viridiplantae</taxon>
        <taxon>Chlorophyta</taxon>
        <taxon>core chlorophytes</taxon>
        <taxon>Chlorophyceae</taxon>
        <taxon>CS clade</taxon>
        <taxon>Chlamydomonadales</taxon>
        <taxon>Volvocaceae</taxon>
        <taxon>Volvox</taxon>
    </lineage>
</organism>
<keyword evidence="7" id="KW-0862">Zinc</keyword>
<dbReference type="Proteomes" id="UP000001058">
    <property type="component" value="Unassembled WGS sequence"/>
</dbReference>
<protein>
    <recommendedName>
        <fullName evidence="3">RING-type E3 ubiquitin transferase</fullName>
        <ecNumber evidence="3">2.3.2.27</ecNumber>
    </recommendedName>
</protein>
<reference evidence="11 12" key="1">
    <citation type="journal article" date="2010" name="Science">
        <title>Genomic analysis of organismal complexity in the multicellular green alga Volvox carteri.</title>
        <authorList>
            <person name="Prochnik S.E."/>
            <person name="Umen J."/>
            <person name="Nedelcu A.M."/>
            <person name="Hallmann A."/>
            <person name="Miller S.M."/>
            <person name="Nishii I."/>
            <person name="Ferris P."/>
            <person name="Kuo A."/>
            <person name="Mitros T."/>
            <person name="Fritz-Laylin L.K."/>
            <person name="Hellsten U."/>
            <person name="Chapman J."/>
            <person name="Simakov O."/>
            <person name="Rensing S.A."/>
            <person name="Terry A."/>
            <person name="Pangilinan J."/>
            <person name="Kapitonov V."/>
            <person name="Jurka J."/>
            <person name="Salamov A."/>
            <person name="Shapiro H."/>
            <person name="Schmutz J."/>
            <person name="Grimwood J."/>
            <person name="Lindquist E."/>
            <person name="Lucas S."/>
            <person name="Grigoriev I.V."/>
            <person name="Schmitt R."/>
            <person name="Kirk D."/>
            <person name="Rokhsar D.S."/>
        </authorList>
    </citation>
    <scope>NUCLEOTIDE SEQUENCE [LARGE SCALE GENOMIC DNA]</scope>
    <source>
        <strain evidence="12">f. Nagariensis / Eve</strain>
    </source>
</reference>
<evidence type="ECO:0000256" key="1">
    <source>
        <dbReference type="ARBA" id="ARBA00000900"/>
    </source>
</evidence>
<evidence type="ECO:0000256" key="4">
    <source>
        <dbReference type="ARBA" id="ARBA00022679"/>
    </source>
</evidence>
<feature type="domain" description="RING-type" evidence="10">
    <location>
        <begin position="178"/>
        <end position="219"/>
    </location>
</feature>
<dbReference type="eggNOG" id="KOG1251">
    <property type="taxonomic scope" value="Eukaryota"/>
</dbReference>
<dbReference type="GO" id="GO:0003682">
    <property type="term" value="F:chromatin binding"/>
    <property type="evidence" value="ECO:0007669"/>
    <property type="project" value="TreeGrafter"/>
</dbReference>
<dbReference type="GO" id="GO:0008270">
    <property type="term" value="F:zinc ion binding"/>
    <property type="evidence" value="ECO:0007669"/>
    <property type="project" value="UniProtKB-KW"/>
</dbReference>
<dbReference type="Pfam" id="PF00291">
    <property type="entry name" value="PALP"/>
    <property type="match status" value="1"/>
</dbReference>
<dbReference type="InterPro" id="IPR017907">
    <property type="entry name" value="Znf_RING_CS"/>
</dbReference>
<feature type="region of interest" description="Disordered" evidence="9">
    <location>
        <begin position="298"/>
        <end position="400"/>
    </location>
</feature>
<dbReference type="PANTHER" id="PTHR46076">
    <property type="entry name" value="E3 UBIQUITIN-PROTEIN LIGASE RING1 / RING 2 FAMILY MEMBER"/>
    <property type="match status" value="1"/>
</dbReference>
<comment type="pathway">
    <text evidence="2">Protein modification; protein ubiquitination.</text>
</comment>
<keyword evidence="4" id="KW-0808">Transferase</keyword>
<dbReference type="GeneID" id="9625618"/>
<dbReference type="EMBL" id="GL378432">
    <property type="protein sequence ID" value="EFJ39992.1"/>
    <property type="molecule type" value="Genomic_DNA"/>
</dbReference>
<dbReference type="PANTHER" id="PTHR46076:SF3">
    <property type="entry name" value="E3 UBIQUITIN-PROTEIN LIGASE RING1"/>
    <property type="match status" value="1"/>
</dbReference>
<gene>
    <name evidence="11" type="ORF">VOLCADRAFT_108389</name>
</gene>
<dbReference type="InterPro" id="IPR036052">
    <property type="entry name" value="TrpB-like_PALP_sf"/>
</dbReference>
<feature type="region of interest" description="Disordered" evidence="9">
    <location>
        <begin position="551"/>
        <end position="574"/>
    </location>
</feature>
<dbReference type="InterPro" id="IPR013083">
    <property type="entry name" value="Znf_RING/FYVE/PHD"/>
</dbReference>
<dbReference type="KEGG" id="vcn:VOLCADRAFT_108389"/>
<dbReference type="Gene3D" id="3.30.40.10">
    <property type="entry name" value="Zinc/RING finger domain, C3HC4 (zinc finger)"/>
    <property type="match status" value="1"/>
</dbReference>
<dbReference type="Gene3D" id="3.40.50.1100">
    <property type="match status" value="1"/>
</dbReference>
<evidence type="ECO:0000256" key="2">
    <source>
        <dbReference type="ARBA" id="ARBA00004906"/>
    </source>
</evidence>
<sequence length="663" mass="68697">MAGQGTIGLELLAARRRGHLDVVLVPVGGGGLIGGVASVLKAADPSIQVIGCQPAASDVMARSVAAGRIVPEVEVKNGGDDADGGESGWSTLSDATAGGVEYGSITLQPCMDCVDEWVTVSEAEIADALIGLLEEQSKLVEGTPGGSGIMWVTGAAACALAVFKRLAPRLAGKTVVLVCCGILKETVTSTVCLHRFCAACIDKCLAGRPPQHKDCPVCRANLHSRRSLRPDPNFDRLLRALYGDVVVYGQQEDSLVAAHNRAVAQAAREAQTAQLSRAQSEAAGAAAATAATAACPVKPVQQGTSQQSSERAAATPVAKRHHHRHHHYDDGHKQYDIPPDNRGAAAPTSRSPHGTRMRAGGTAVPVAMLKAPPSSPSPSSPPAHLTHHPRRGPRSAGAAAVQQVEPNAATAAAAMDVATRPAAPHGPLAVPAARSASELSFRHPGMVVVRLQPADPTGGGGGPPGTRAPLPALEKPFLLCPSKWTVGHIAQLLSQWIQQPGDVATAATARIPSAALRLVPAPGQLRGARRPLRSCTSLGALAAELPQIWEEGGGGGSRRGAASRGAGGGNPPLLVRFPRQASPPVCFLPSRSQPDPPSTCVLMIVTHWLRNLPGLRASQAAIACLNPTNQETGAKYQKQQIFPFIQQPVLITRNEPTTAVSHN</sequence>
<comment type="catalytic activity">
    <reaction evidence="1">
        <text>S-ubiquitinyl-[E2 ubiquitin-conjugating enzyme]-L-cysteine + [acceptor protein]-L-lysine = [E2 ubiquitin-conjugating enzyme]-L-cysteine + N(6)-ubiquitinyl-[acceptor protein]-L-lysine.</text>
        <dbReference type="EC" id="2.3.2.27"/>
    </reaction>
</comment>
<evidence type="ECO:0000256" key="6">
    <source>
        <dbReference type="ARBA" id="ARBA00022771"/>
    </source>
</evidence>
<dbReference type="eggNOG" id="KOG0311">
    <property type="taxonomic scope" value="Eukaryota"/>
</dbReference>
<feature type="compositionally biased region" description="Polar residues" evidence="9">
    <location>
        <begin position="301"/>
        <end position="310"/>
    </location>
</feature>
<dbReference type="AlphaFoldDB" id="D8UJW5"/>
<evidence type="ECO:0000313" key="11">
    <source>
        <dbReference type="EMBL" id="EFJ39992.1"/>
    </source>
</evidence>
<keyword evidence="6 8" id="KW-0863">Zinc-finger</keyword>
<proteinExistence type="predicted"/>
<dbReference type="RefSeq" id="XP_002958957.1">
    <property type="nucleotide sequence ID" value="XM_002958911.1"/>
</dbReference>
<evidence type="ECO:0000256" key="3">
    <source>
        <dbReference type="ARBA" id="ARBA00012483"/>
    </source>
</evidence>
<name>D8UJW5_VOLCA</name>
<dbReference type="STRING" id="3068.D8UJW5"/>
<dbReference type="SUPFAM" id="SSF57850">
    <property type="entry name" value="RING/U-box"/>
    <property type="match status" value="1"/>
</dbReference>
<evidence type="ECO:0000256" key="7">
    <source>
        <dbReference type="ARBA" id="ARBA00022833"/>
    </source>
</evidence>
<evidence type="ECO:0000256" key="8">
    <source>
        <dbReference type="PROSITE-ProRule" id="PRU00175"/>
    </source>
</evidence>
<dbReference type="InParanoid" id="D8UJW5"/>
<dbReference type="EC" id="2.3.2.27" evidence="3"/>
<dbReference type="PROSITE" id="PS00518">
    <property type="entry name" value="ZF_RING_1"/>
    <property type="match status" value="1"/>
</dbReference>
<accession>D8UJW5</accession>
<dbReference type="OrthoDB" id="337575at2759"/>
<evidence type="ECO:0000256" key="5">
    <source>
        <dbReference type="ARBA" id="ARBA00022723"/>
    </source>
</evidence>
<dbReference type="GO" id="GO:0061630">
    <property type="term" value="F:ubiquitin protein ligase activity"/>
    <property type="evidence" value="ECO:0007669"/>
    <property type="project" value="UniProtKB-EC"/>
</dbReference>
<evidence type="ECO:0000313" key="12">
    <source>
        <dbReference type="Proteomes" id="UP000001058"/>
    </source>
</evidence>
<dbReference type="InterPro" id="IPR043540">
    <property type="entry name" value="RING1/RING2"/>
</dbReference>
<evidence type="ECO:0000256" key="9">
    <source>
        <dbReference type="SAM" id="MobiDB-lite"/>
    </source>
</evidence>
<evidence type="ECO:0000259" key="10">
    <source>
        <dbReference type="PROSITE" id="PS50089"/>
    </source>
</evidence>
<dbReference type="GO" id="GO:0031519">
    <property type="term" value="C:PcG protein complex"/>
    <property type="evidence" value="ECO:0007669"/>
    <property type="project" value="TreeGrafter"/>
</dbReference>
<dbReference type="GO" id="GO:0000151">
    <property type="term" value="C:ubiquitin ligase complex"/>
    <property type="evidence" value="ECO:0007669"/>
    <property type="project" value="InterPro"/>
</dbReference>
<dbReference type="PROSITE" id="PS50089">
    <property type="entry name" value="ZF_RING_2"/>
    <property type="match status" value="1"/>
</dbReference>
<keyword evidence="5" id="KW-0479">Metal-binding</keyword>